<dbReference type="GO" id="GO:0016020">
    <property type="term" value="C:membrane"/>
    <property type="evidence" value="ECO:0007669"/>
    <property type="project" value="UniProtKB-SubCell"/>
</dbReference>
<feature type="transmembrane region" description="Helical" evidence="5">
    <location>
        <begin position="93"/>
        <end position="110"/>
    </location>
</feature>
<dbReference type="SUPFAM" id="SSF161084">
    <property type="entry name" value="MAPEG domain-like"/>
    <property type="match status" value="1"/>
</dbReference>
<comment type="caution">
    <text evidence="7">The sequence shown here is derived from an EMBL/GenBank/DDBJ whole genome shotgun (WGS) entry which is preliminary data.</text>
</comment>
<dbReference type="PANTHER" id="PTHR35371:SF1">
    <property type="entry name" value="BLR7753 PROTEIN"/>
    <property type="match status" value="1"/>
</dbReference>
<feature type="transmembrane region" description="Helical" evidence="5">
    <location>
        <begin position="116"/>
        <end position="136"/>
    </location>
</feature>
<dbReference type="Gene3D" id="1.20.120.550">
    <property type="entry name" value="Membrane associated eicosanoid/glutathione metabolism-like domain"/>
    <property type="match status" value="1"/>
</dbReference>
<reference evidence="8 9" key="1">
    <citation type="submission" date="2019-07" db="EMBL/GenBank/DDBJ databases">
        <title>Genomes of Cafeteria roenbergensis.</title>
        <authorList>
            <person name="Fischer M.G."/>
            <person name="Hackl T."/>
            <person name="Roman M."/>
        </authorList>
    </citation>
    <scope>NUCLEOTIDE SEQUENCE [LARGE SCALE GENOMIC DNA]</scope>
    <source>
        <strain evidence="6 8">BVI</strain>
        <strain evidence="7 9">Cflag</strain>
    </source>
</reference>
<evidence type="ECO:0000256" key="5">
    <source>
        <dbReference type="SAM" id="Phobius"/>
    </source>
</evidence>
<dbReference type="PANTHER" id="PTHR35371">
    <property type="entry name" value="INNER MEMBRANE PROTEIN"/>
    <property type="match status" value="1"/>
</dbReference>
<organism evidence="7 9">
    <name type="scientific">Cafeteria roenbergensis</name>
    <name type="common">Marine flagellate</name>
    <dbReference type="NCBI Taxonomy" id="33653"/>
    <lineage>
        <taxon>Eukaryota</taxon>
        <taxon>Sar</taxon>
        <taxon>Stramenopiles</taxon>
        <taxon>Bigyra</taxon>
        <taxon>Opalozoa</taxon>
        <taxon>Bicosoecida</taxon>
        <taxon>Cafeteriaceae</taxon>
        <taxon>Cafeteria</taxon>
    </lineage>
</organism>
<dbReference type="Proteomes" id="UP000323011">
    <property type="component" value="Unassembled WGS sequence"/>
</dbReference>
<dbReference type="Pfam" id="PF01124">
    <property type="entry name" value="MAPEG"/>
    <property type="match status" value="1"/>
</dbReference>
<evidence type="ECO:0008006" key="10">
    <source>
        <dbReference type="Google" id="ProtNLM"/>
    </source>
</evidence>
<proteinExistence type="predicted"/>
<dbReference type="EMBL" id="VLTN01000012">
    <property type="protein sequence ID" value="KAA0154369.1"/>
    <property type="molecule type" value="Genomic_DNA"/>
</dbReference>
<protein>
    <recommendedName>
        <fullName evidence="10">MAPEG family protein</fullName>
    </recommendedName>
</protein>
<evidence type="ECO:0000256" key="4">
    <source>
        <dbReference type="ARBA" id="ARBA00023136"/>
    </source>
</evidence>
<comment type="subcellular location">
    <subcellularLocation>
        <location evidence="1">Membrane</location>
    </subcellularLocation>
</comment>
<dbReference type="AlphaFoldDB" id="A0A5A8D4M3"/>
<evidence type="ECO:0000256" key="1">
    <source>
        <dbReference type="ARBA" id="ARBA00004370"/>
    </source>
</evidence>
<keyword evidence="3 5" id="KW-1133">Transmembrane helix</keyword>
<feature type="transmembrane region" description="Helical" evidence="5">
    <location>
        <begin position="6"/>
        <end position="27"/>
    </location>
</feature>
<evidence type="ECO:0000256" key="2">
    <source>
        <dbReference type="ARBA" id="ARBA00022692"/>
    </source>
</evidence>
<dbReference type="Proteomes" id="UP000325113">
    <property type="component" value="Unassembled WGS sequence"/>
</dbReference>
<keyword evidence="2 5" id="KW-0812">Transmembrane</keyword>
<keyword evidence="8" id="KW-1185">Reference proteome</keyword>
<evidence type="ECO:0000313" key="6">
    <source>
        <dbReference type="EMBL" id="KAA0154369.1"/>
    </source>
</evidence>
<feature type="transmembrane region" description="Helical" evidence="5">
    <location>
        <begin position="148"/>
        <end position="168"/>
    </location>
</feature>
<evidence type="ECO:0000313" key="7">
    <source>
        <dbReference type="EMBL" id="KAA0159527.1"/>
    </source>
</evidence>
<name>A0A5A8D4M3_CAFRO</name>
<keyword evidence="4 5" id="KW-0472">Membrane</keyword>
<evidence type="ECO:0000313" key="9">
    <source>
        <dbReference type="Proteomes" id="UP000325113"/>
    </source>
</evidence>
<evidence type="ECO:0000256" key="3">
    <source>
        <dbReference type="ARBA" id="ARBA00022989"/>
    </source>
</evidence>
<evidence type="ECO:0000313" key="8">
    <source>
        <dbReference type="Proteomes" id="UP000323011"/>
    </source>
</evidence>
<sequence>MNAAIAMVPPAIDLGMGLAAQFVLLFLPHVSKGMQLAAINKGYKNSNPRGFFEDTVARLKGEIAKAGDDKTKKHKVVAQLNGLQRAKAAHENGIEFFTFFAAAALAARVAGVDATFVASATTLAVAARAAFVGLYLTTSVESLSLLRTAAWGVGIASCFGLFWAASVADGGIAASFSS</sequence>
<gene>
    <name evidence="6" type="ORF">FNF29_02589</name>
    <name evidence="7" type="ORF">FNF31_04766</name>
</gene>
<dbReference type="InterPro" id="IPR023352">
    <property type="entry name" value="MAPEG-like_dom_sf"/>
</dbReference>
<accession>A0A5A8D4M3</accession>
<dbReference type="EMBL" id="VLTM01000052">
    <property type="protein sequence ID" value="KAA0159527.1"/>
    <property type="molecule type" value="Genomic_DNA"/>
</dbReference>
<dbReference type="InterPro" id="IPR001129">
    <property type="entry name" value="Membr-assoc_MAPEG"/>
</dbReference>